<gene>
    <name evidence="1" type="ORF">ABG768_018560</name>
</gene>
<accession>A0AAW1YW23</accession>
<evidence type="ECO:0000313" key="2">
    <source>
        <dbReference type="Proteomes" id="UP001479290"/>
    </source>
</evidence>
<dbReference type="Proteomes" id="UP001479290">
    <property type="component" value="Unassembled WGS sequence"/>
</dbReference>
<sequence>MFTTSVLFHLSPKSPKELDQYEFVIMLCSRDLQCFWHFEHYGESFYLRHCKTFSVCVCSGPAGDCVALDRHLSVIINAPSGLIIGTADDCQIVFSVEETGFHQMCFSNFHSRFGIMQVFLNFG</sequence>
<proteinExistence type="predicted"/>
<keyword evidence="2" id="KW-1185">Reference proteome</keyword>
<evidence type="ECO:0000313" key="1">
    <source>
        <dbReference type="EMBL" id="KAK9952753.1"/>
    </source>
</evidence>
<reference evidence="1 2" key="1">
    <citation type="submission" date="2024-05" db="EMBL/GenBank/DDBJ databases">
        <title>A high-quality chromosomal-level genome assembly of Topmouth culter (Culter alburnus).</title>
        <authorList>
            <person name="Zhao H."/>
        </authorList>
    </citation>
    <scope>NUCLEOTIDE SEQUENCE [LARGE SCALE GENOMIC DNA]</scope>
    <source>
        <strain evidence="1">CATC2023</strain>
        <tissue evidence="1">Muscle</tissue>
    </source>
</reference>
<feature type="non-terminal residue" evidence="1">
    <location>
        <position position="123"/>
    </location>
</feature>
<comment type="caution">
    <text evidence="1">The sequence shown here is derived from an EMBL/GenBank/DDBJ whole genome shotgun (WGS) entry which is preliminary data.</text>
</comment>
<name>A0AAW1YW23_CULAL</name>
<protein>
    <submittedName>
        <fullName evidence="1">Uncharacterized protein</fullName>
    </submittedName>
</protein>
<dbReference type="EMBL" id="JAWDJR010000024">
    <property type="protein sequence ID" value="KAK9952753.1"/>
    <property type="molecule type" value="Genomic_DNA"/>
</dbReference>
<organism evidence="1 2">
    <name type="scientific">Culter alburnus</name>
    <name type="common">Topmouth culter</name>
    <dbReference type="NCBI Taxonomy" id="194366"/>
    <lineage>
        <taxon>Eukaryota</taxon>
        <taxon>Metazoa</taxon>
        <taxon>Chordata</taxon>
        <taxon>Craniata</taxon>
        <taxon>Vertebrata</taxon>
        <taxon>Euteleostomi</taxon>
        <taxon>Actinopterygii</taxon>
        <taxon>Neopterygii</taxon>
        <taxon>Teleostei</taxon>
        <taxon>Ostariophysi</taxon>
        <taxon>Cypriniformes</taxon>
        <taxon>Xenocyprididae</taxon>
        <taxon>Xenocypridinae</taxon>
        <taxon>Culter</taxon>
    </lineage>
</organism>
<dbReference type="AlphaFoldDB" id="A0AAW1YW23"/>